<dbReference type="InterPro" id="IPR046335">
    <property type="entry name" value="LacI/GalR-like_sensor"/>
</dbReference>
<dbReference type="Proteomes" id="UP000324758">
    <property type="component" value="Unassembled WGS sequence"/>
</dbReference>
<organism evidence="6 7">
    <name type="scientific">Bradyrhizobium rifense</name>
    <dbReference type="NCBI Taxonomy" id="515499"/>
    <lineage>
        <taxon>Bacteria</taxon>
        <taxon>Pseudomonadati</taxon>
        <taxon>Pseudomonadota</taxon>
        <taxon>Alphaproteobacteria</taxon>
        <taxon>Hyphomicrobiales</taxon>
        <taxon>Nitrobacteraceae</taxon>
        <taxon>Bradyrhizobium</taxon>
    </lineage>
</organism>
<dbReference type="Gene3D" id="1.10.260.40">
    <property type="entry name" value="lambda repressor-like DNA-binding domains"/>
    <property type="match status" value="1"/>
</dbReference>
<evidence type="ECO:0000256" key="2">
    <source>
        <dbReference type="ARBA" id="ARBA00023015"/>
    </source>
</evidence>
<evidence type="ECO:0000313" key="6">
    <source>
        <dbReference type="EMBL" id="TYL84475.1"/>
    </source>
</evidence>
<dbReference type="GO" id="GO:0000976">
    <property type="term" value="F:transcription cis-regulatory region binding"/>
    <property type="evidence" value="ECO:0007669"/>
    <property type="project" value="TreeGrafter"/>
</dbReference>
<dbReference type="SUPFAM" id="SSF53822">
    <property type="entry name" value="Periplasmic binding protein-like I"/>
    <property type="match status" value="1"/>
</dbReference>
<dbReference type="PANTHER" id="PTHR30146">
    <property type="entry name" value="LACI-RELATED TRANSCRIPTIONAL REPRESSOR"/>
    <property type="match status" value="1"/>
</dbReference>
<dbReference type="InterPro" id="IPR010982">
    <property type="entry name" value="Lambda_DNA-bd_dom_sf"/>
</dbReference>
<evidence type="ECO:0000256" key="4">
    <source>
        <dbReference type="ARBA" id="ARBA00023163"/>
    </source>
</evidence>
<dbReference type="GO" id="GO:0003700">
    <property type="term" value="F:DNA-binding transcription factor activity"/>
    <property type="evidence" value="ECO:0007669"/>
    <property type="project" value="TreeGrafter"/>
</dbReference>
<keyword evidence="2" id="KW-0805">Transcription regulation</keyword>
<dbReference type="Pfam" id="PF00356">
    <property type="entry name" value="LacI"/>
    <property type="match status" value="1"/>
</dbReference>
<dbReference type="PRINTS" id="PR00036">
    <property type="entry name" value="HTHLACI"/>
</dbReference>
<dbReference type="SUPFAM" id="SSF47413">
    <property type="entry name" value="lambda repressor-like DNA-binding domains"/>
    <property type="match status" value="1"/>
</dbReference>
<dbReference type="InterPro" id="IPR028082">
    <property type="entry name" value="Peripla_BP_I"/>
</dbReference>
<proteinExistence type="predicted"/>
<protein>
    <submittedName>
        <fullName evidence="6">LacI family transcriptional regulator</fullName>
    </submittedName>
</protein>
<name>A0A5D3JX98_9BRAD</name>
<dbReference type="CDD" id="cd06267">
    <property type="entry name" value="PBP1_LacI_sugar_binding-like"/>
    <property type="match status" value="1"/>
</dbReference>
<reference evidence="6 7" key="1">
    <citation type="submission" date="2019-08" db="EMBL/GenBank/DDBJ databases">
        <title>Bradyrhizobium hipponensis sp. nov., a rhizobium isolated from a Lupinus angustifolius root nodule in Tunisia.</title>
        <authorList>
            <person name="Off K."/>
            <person name="Rejili M."/>
            <person name="Mars M."/>
            <person name="Brachmann A."/>
            <person name="Marin M."/>
        </authorList>
    </citation>
    <scope>NUCLEOTIDE SEQUENCE [LARGE SCALE GENOMIC DNA]</scope>
    <source>
        <strain evidence="6 7">CTAW71</strain>
    </source>
</reference>
<dbReference type="PROSITE" id="PS50932">
    <property type="entry name" value="HTH_LACI_2"/>
    <property type="match status" value="1"/>
</dbReference>
<sequence>MATIADVARIAGVSLSTVSHVLNGTRFVRPETEKAVRDAIAATGYTPNSLARSLARASTNSVGIAISAVSNPYFSDIIRAVESECAALDMTIFLADTHDIPERELQVVQALHQHRVDGIILAPSTTSSERSVTYLRENKIPAVLVDRLVSAEFDQVGVYNAESVERLVDHLVGLGHRRIGMVPGQPGFATTLERIAGYRSAVARHGIDAEDDLIAPGSIDIDSAADSAEGLMRVAHPPTAILAGNNLATIGVMRGLRRGGFAVPRDVALVGFDDFDWADSFEPRLTVVAQPCLDIGRVAANLLLERIKDPDKPPTTTRLQTSLIVRDSCGSHLRRPASPNRDRNA</sequence>
<dbReference type="RefSeq" id="WP_148778699.1">
    <property type="nucleotide sequence ID" value="NZ_VSSS01000092.1"/>
</dbReference>
<dbReference type="EMBL" id="VSSS01000092">
    <property type="protein sequence ID" value="TYL84475.1"/>
    <property type="molecule type" value="Genomic_DNA"/>
</dbReference>
<dbReference type="Pfam" id="PF13377">
    <property type="entry name" value="Peripla_BP_3"/>
    <property type="match status" value="1"/>
</dbReference>
<evidence type="ECO:0000259" key="5">
    <source>
        <dbReference type="PROSITE" id="PS50932"/>
    </source>
</evidence>
<feature type="domain" description="HTH lacI-type" evidence="5">
    <location>
        <begin position="2"/>
        <end position="56"/>
    </location>
</feature>
<dbReference type="PANTHER" id="PTHR30146:SF148">
    <property type="entry name" value="HTH-TYPE TRANSCRIPTIONAL REPRESSOR PURR-RELATED"/>
    <property type="match status" value="1"/>
</dbReference>
<dbReference type="AlphaFoldDB" id="A0A5D3JX98"/>
<dbReference type="Gene3D" id="3.40.50.2300">
    <property type="match status" value="2"/>
</dbReference>
<dbReference type="OrthoDB" id="7170131at2"/>
<evidence type="ECO:0000256" key="1">
    <source>
        <dbReference type="ARBA" id="ARBA00022491"/>
    </source>
</evidence>
<dbReference type="PROSITE" id="PS00356">
    <property type="entry name" value="HTH_LACI_1"/>
    <property type="match status" value="1"/>
</dbReference>
<dbReference type="InterPro" id="IPR000843">
    <property type="entry name" value="HTH_LacI"/>
</dbReference>
<evidence type="ECO:0000256" key="3">
    <source>
        <dbReference type="ARBA" id="ARBA00023125"/>
    </source>
</evidence>
<keyword evidence="3" id="KW-0238">DNA-binding</keyword>
<gene>
    <name evidence="6" type="ORF">FXB40_45060</name>
</gene>
<dbReference type="CDD" id="cd01392">
    <property type="entry name" value="HTH_LacI"/>
    <property type="match status" value="1"/>
</dbReference>
<keyword evidence="7" id="KW-1185">Reference proteome</keyword>
<dbReference type="SMART" id="SM00354">
    <property type="entry name" value="HTH_LACI"/>
    <property type="match status" value="1"/>
</dbReference>
<accession>A0A5D3JX98</accession>
<evidence type="ECO:0000313" key="7">
    <source>
        <dbReference type="Proteomes" id="UP000324758"/>
    </source>
</evidence>
<keyword evidence="1" id="KW-0678">Repressor</keyword>
<comment type="caution">
    <text evidence="6">The sequence shown here is derived from an EMBL/GenBank/DDBJ whole genome shotgun (WGS) entry which is preliminary data.</text>
</comment>
<keyword evidence="4" id="KW-0804">Transcription</keyword>